<dbReference type="EMBL" id="FPBJ01000015">
    <property type="protein sequence ID" value="SFU61878.1"/>
    <property type="molecule type" value="Genomic_DNA"/>
</dbReference>
<evidence type="ECO:0000256" key="3">
    <source>
        <dbReference type="ARBA" id="ARBA00022801"/>
    </source>
</evidence>
<dbReference type="AlphaFoldDB" id="A0A1I7HME9"/>
<dbReference type="GO" id="GO:0006020">
    <property type="term" value="P:inositol metabolic process"/>
    <property type="evidence" value="ECO:0007669"/>
    <property type="project" value="TreeGrafter"/>
</dbReference>
<keyword evidence="3" id="KW-0378">Hydrolase</keyword>
<dbReference type="GO" id="GO:0008934">
    <property type="term" value="F:inositol monophosphate 1-phosphatase activity"/>
    <property type="evidence" value="ECO:0007669"/>
    <property type="project" value="TreeGrafter"/>
</dbReference>
<evidence type="ECO:0000256" key="1">
    <source>
        <dbReference type="ARBA" id="ARBA00009759"/>
    </source>
</evidence>
<dbReference type="Gene3D" id="3.30.540.10">
    <property type="entry name" value="Fructose-1,6-Bisphosphatase, subunit A, domain 1"/>
    <property type="match status" value="1"/>
</dbReference>
<feature type="binding site" evidence="5">
    <location>
        <position position="90"/>
    </location>
    <ligand>
        <name>Mg(2+)</name>
        <dbReference type="ChEBI" id="CHEBI:18420"/>
        <label>2</label>
    </ligand>
</feature>
<dbReference type="PANTHER" id="PTHR20854">
    <property type="entry name" value="INOSITOL MONOPHOSPHATASE"/>
    <property type="match status" value="1"/>
</dbReference>
<evidence type="ECO:0000256" key="4">
    <source>
        <dbReference type="ARBA" id="ARBA00022842"/>
    </source>
</evidence>
<evidence type="ECO:0000313" key="6">
    <source>
        <dbReference type="EMBL" id="SFU61878.1"/>
    </source>
</evidence>
<dbReference type="GO" id="GO:0007165">
    <property type="term" value="P:signal transduction"/>
    <property type="evidence" value="ECO:0007669"/>
    <property type="project" value="TreeGrafter"/>
</dbReference>
<dbReference type="Pfam" id="PF00459">
    <property type="entry name" value="Inositol_P"/>
    <property type="match status" value="1"/>
</dbReference>
<dbReference type="Gene3D" id="3.40.190.80">
    <property type="match status" value="1"/>
</dbReference>
<dbReference type="InterPro" id="IPR020583">
    <property type="entry name" value="Inositol_monoP_metal-BS"/>
</dbReference>
<dbReference type="GO" id="GO:0046872">
    <property type="term" value="F:metal ion binding"/>
    <property type="evidence" value="ECO:0007669"/>
    <property type="project" value="UniProtKB-KW"/>
</dbReference>
<dbReference type="RefSeq" id="WP_092550646.1">
    <property type="nucleotide sequence ID" value="NZ_CAWRBG010000032.1"/>
</dbReference>
<accession>A0A1I7HME9</accession>
<dbReference type="SUPFAM" id="SSF56655">
    <property type="entry name" value="Carbohydrate phosphatase"/>
    <property type="match status" value="1"/>
</dbReference>
<feature type="binding site" evidence="5">
    <location>
        <position position="70"/>
    </location>
    <ligand>
        <name>Mg(2+)</name>
        <dbReference type="ChEBI" id="CHEBI:18420"/>
        <label>1</label>
        <note>catalytic</note>
    </ligand>
</feature>
<evidence type="ECO:0000256" key="5">
    <source>
        <dbReference type="PIRSR" id="PIRSR600760-2"/>
    </source>
</evidence>
<name>A0A1I7HME9_9GAMM</name>
<dbReference type="Proteomes" id="UP000242496">
    <property type="component" value="Unassembled WGS sequence"/>
</dbReference>
<dbReference type="STRING" id="351659.SAMN05421784_11538"/>
<keyword evidence="7" id="KW-1185">Reference proteome</keyword>
<keyword evidence="2 5" id="KW-0479">Metal-binding</keyword>
<comment type="cofactor">
    <cofactor evidence="5">
        <name>Mg(2+)</name>
        <dbReference type="ChEBI" id="CHEBI:18420"/>
    </cofactor>
</comment>
<evidence type="ECO:0000256" key="2">
    <source>
        <dbReference type="ARBA" id="ARBA00022723"/>
    </source>
</evidence>
<feature type="binding site" evidence="5">
    <location>
        <position position="221"/>
    </location>
    <ligand>
        <name>Mg(2+)</name>
        <dbReference type="ChEBI" id="CHEBI:18420"/>
        <label>1</label>
        <note>catalytic</note>
    </ligand>
</feature>
<dbReference type="PROSITE" id="PS00629">
    <property type="entry name" value="IMP_1"/>
    <property type="match status" value="1"/>
</dbReference>
<reference evidence="7" key="1">
    <citation type="submission" date="2016-10" db="EMBL/GenBank/DDBJ databases">
        <authorList>
            <person name="Varghese N."/>
            <person name="Submissions S."/>
        </authorList>
    </citation>
    <scope>NUCLEOTIDE SEQUENCE [LARGE SCALE GENOMIC DNA]</scope>
    <source>
        <strain evidence="7">DSM 18168</strain>
    </source>
</reference>
<feature type="binding site" evidence="5">
    <location>
        <position position="89"/>
    </location>
    <ligand>
        <name>Mg(2+)</name>
        <dbReference type="ChEBI" id="CHEBI:18420"/>
        <label>1</label>
        <note>catalytic</note>
    </ligand>
</feature>
<gene>
    <name evidence="6" type="ORF">SAMN05421784_11538</name>
</gene>
<proteinExistence type="inferred from homology"/>
<dbReference type="PANTHER" id="PTHR20854:SF4">
    <property type="entry name" value="INOSITOL-1-MONOPHOSPHATASE-RELATED"/>
    <property type="match status" value="1"/>
</dbReference>
<dbReference type="OrthoDB" id="9785695at2"/>
<dbReference type="PRINTS" id="PR00377">
    <property type="entry name" value="IMPHPHTASES"/>
</dbReference>
<protein>
    <submittedName>
        <fullName evidence="6">Histidinol-phosphatase</fullName>
    </submittedName>
</protein>
<evidence type="ECO:0000313" key="7">
    <source>
        <dbReference type="Proteomes" id="UP000242496"/>
    </source>
</evidence>
<feature type="binding site" evidence="5">
    <location>
        <position position="87"/>
    </location>
    <ligand>
        <name>Mg(2+)</name>
        <dbReference type="ChEBI" id="CHEBI:18420"/>
        <label>1</label>
        <note>catalytic</note>
    </ligand>
</feature>
<dbReference type="InterPro" id="IPR000760">
    <property type="entry name" value="Inositol_monophosphatase-like"/>
</dbReference>
<sequence length="270" mass="29557">MKSELNLAELLSLVKNVATSASNLIEKNKSEAQFSEKLDHSVISNIDILAEEYIRDSLMQLTPDISVYGEELSPEGFDDVDRFWLIDPIDGTSWFKLDIPVYGSLIALIENNEPILGTVAIPGLNQLMYAAKGEGCFYTDSYNDVKLLNSESSKSISAATITSSGIHGTSTWLENGATPWELIEIIKIAKSFKFSGDCIQHLSVARGKVDLAIDTIMKPWDSAALIVCLKEAGMTVMDLYGNTDNLIQSNCLLSANSLELAHSVIEKLKS</sequence>
<comment type="similarity">
    <text evidence="1">Belongs to the inositol monophosphatase superfamily.</text>
</comment>
<keyword evidence="4 5" id="KW-0460">Magnesium</keyword>
<organism evidence="6 7">
    <name type="scientific">Xenorhabdus koppenhoeferi</name>
    <dbReference type="NCBI Taxonomy" id="351659"/>
    <lineage>
        <taxon>Bacteria</taxon>
        <taxon>Pseudomonadati</taxon>
        <taxon>Pseudomonadota</taxon>
        <taxon>Gammaproteobacteria</taxon>
        <taxon>Enterobacterales</taxon>
        <taxon>Morganellaceae</taxon>
        <taxon>Xenorhabdus</taxon>
    </lineage>
</organism>